<dbReference type="PANTHER" id="PTHR36405:SF1">
    <property type="entry name" value="OS07G0520600 PROTEIN"/>
    <property type="match status" value="1"/>
</dbReference>
<sequence>MSQELESMRNSAHTSSFQKKNRSKQVSVSCVHSSSSNNKQKSLANGQLAPILSNEANTDKNTRTKRPWKKIHTYIVEAVDIKCNNPMSNRLKKLGFSKLSESIG</sequence>
<feature type="compositionally biased region" description="Polar residues" evidence="1">
    <location>
        <begin position="1"/>
        <end position="18"/>
    </location>
</feature>
<dbReference type="PANTHER" id="PTHR36405">
    <property type="entry name" value="BNAA10G09140D PROTEIN"/>
    <property type="match status" value="1"/>
</dbReference>
<keyword evidence="3" id="KW-1185">Reference proteome</keyword>
<gene>
    <name evidence="2" type="ORF">MA16_Dca012230</name>
</gene>
<name>A0A2I0VQ19_9ASPA</name>
<dbReference type="EMBL" id="KZ503341">
    <property type="protein sequence ID" value="PKU65508.1"/>
    <property type="molecule type" value="Genomic_DNA"/>
</dbReference>
<evidence type="ECO:0000313" key="3">
    <source>
        <dbReference type="Proteomes" id="UP000233837"/>
    </source>
</evidence>
<dbReference type="Proteomes" id="UP000233837">
    <property type="component" value="Unassembled WGS sequence"/>
</dbReference>
<proteinExistence type="predicted"/>
<organism evidence="2 3">
    <name type="scientific">Dendrobium catenatum</name>
    <dbReference type="NCBI Taxonomy" id="906689"/>
    <lineage>
        <taxon>Eukaryota</taxon>
        <taxon>Viridiplantae</taxon>
        <taxon>Streptophyta</taxon>
        <taxon>Embryophyta</taxon>
        <taxon>Tracheophyta</taxon>
        <taxon>Spermatophyta</taxon>
        <taxon>Magnoliopsida</taxon>
        <taxon>Liliopsida</taxon>
        <taxon>Asparagales</taxon>
        <taxon>Orchidaceae</taxon>
        <taxon>Epidendroideae</taxon>
        <taxon>Malaxideae</taxon>
        <taxon>Dendrobiinae</taxon>
        <taxon>Dendrobium</taxon>
    </lineage>
</organism>
<dbReference type="AlphaFoldDB" id="A0A2I0VQ19"/>
<accession>A0A2I0VQ19</accession>
<evidence type="ECO:0000313" key="2">
    <source>
        <dbReference type="EMBL" id="PKU65508.1"/>
    </source>
</evidence>
<reference evidence="2 3" key="1">
    <citation type="journal article" date="2016" name="Sci. Rep.">
        <title>The Dendrobium catenatum Lindl. genome sequence provides insights into polysaccharide synthase, floral development and adaptive evolution.</title>
        <authorList>
            <person name="Zhang G.Q."/>
            <person name="Xu Q."/>
            <person name="Bian C."/>
            <person name="Tsai W.C."/>
            <person name="Yeh C.M."/>
            <person name="Liu K.W."/>
            <person name="Yoshida K."/>
            <person name="Zhang L.S."/>
            <person name="Chang S.B."/>
            <person name="Chen F."/>
            <person name="Shi Y."/>
            <person name="Su Y.Y."/>
            <person name="Zhang Y.Q."/>
            <person name="Chen L.J."/>
            <person name="Yin Y."/>
            <person name="Lin M."/>
            <person name="Huang H."/>
            <person name="Deng H."/>
            <person name="Wang Z.W."/>
            <person name="Zhu S.L."/>
            <person name="Zhao X."/>
            <person name="Deng C."/>
            <person name="Niu S.C."/>
            <person name="Huang J."/>
            <person name="Wang M."/>
            <person name="Liu G.H."/>
            <person name="Yang H.J."/>
            <person name="Xiao X.J."/>
            <person name="Hsiao Y.Y."/>
            <person name="Wu W.L."/>
            <person name="Chen Y.Y."/>
            <person name="Mitsuda N."/>
            <person name="Ohme-Takagi M."/>
            <person name="Luo Y.B."/>
            <person name="Van de Peer Y."/>
            <person name="Liu Z.J."/>
        </authorList>
    </citation>
    <scope>NUCLEOTIDE SEQUENCE [LARGE SCALE GENOMIC DNA]</scope>
    <source>
        <tissue evidence="2">The whole plant</tissue>
    </source>
</reference>
<feature type="region of interest" description="Disordered" evidence="1">
    <location>
        <begin position="1"/>
        <end position="65"/>
    </location>
</feature>
<evidence type="ECO:0000256" key="1">
    <source>
        <dbReference type="SAM" id="MobiDB-lite"/>
    </source>
</evidence>
<feature type="compositionally biased region" description="Low complexity" evidence="1">
    <location>
        <begin position="24"/>
        <end position="36"/>
    </location>
</feature>
<protein>
    <submittedName>
        <fullName evidence="2">Uncharacterized protein</fullName>
    </submittedName>
</protein>
<reference evidence="2 3" key="2">
    <citation type="journal article" date="2017" name="Nature">
        <title>The Apostasia genome and the evolution of orchids.</title>
        <authorList>
            <person name="Zhang G.Q."/>
            <person name="Liu K.W."/>
            <person name="Li Z."/>
            <person name="Lohaus R."/>
            <person name="Hsiao Y.Y."/>
            <person name="Niu S.C."/>
            <person name="Wang J.Y."/>
            <person name="Lin Y.C."/>
            <person name="Xu Q."/>
            <person name="Chen L.J."/>
            <person name="Yoshida K."/>
            <person name="Fujiwara S."/>
            <person name="Wang Z.W."/>
            <person name="Zhang Y.Q."/>
            <person name="Mitsuda N."/>
            <person name="Wang M."/>
            <person name="Liu G.H."/>
            <person name="Pecoraro L."/>
            <person name="Huang H.X."/>
            <person name="Xiao X.J."/>
            <person name="Lin M."/>
            <person name="Wu X.Y."/>
            <person name="Wu W.L."/>
            <person name="Chen Y.Y."/>
            <person name="Chang S.B."/>
            <person name="Sakamoto S."/>
            <person name="Ohme-Takagi M."/>
            <person name="Yagi M."/>
            <person name="Zeng S.J."/>
            <person name="Shen C.Y."/>
            <person name="Yeh C.M."/>
            <person name="Luo Y.B."/>
            <person name="Tsai W.C."/>
            <person name="Van de Peer Y."/>
            <person name="Liu Z.J."/>
        </authorList>
    </citation>
    <scope>NUCLEOTIDE SEQUENCE [LARGE SCALE GENOMIC DNA]</scope>
    <source>
        <tissue evidence="2">The whole plant</tissue>
    </source>
</reference>